<keyword evidence="3" id="KW-1185">Reference proteome</keyword>
<feature type="domain" description="DUF5666" evidence="1">
    <location>
        <begin position="352"/>
        <end position="412"/>
    </location>
</feature>
<evidence type="ECO:0000313" key="2">
    <source>
        <dbReference type="EMBL" id="MEK8045208.1"/>
    </source>
</evidence>
<accession>A0ABU9C038</accession>
<protein>
    <submittedName>
        <fullName evidence="2">DUF5666 domain-containing protein</fullName>
    </submittedName>
</protein>
<organism evidence="2 3">
    <name type="scientific">Ideonella margarita</name>
    <dbReference type="NCBI Taxonomy" id="2984191"/>
    <lineage>
        <taxon>Bacteria</taxon>
        <taxon>Pseudomonadati</taxon>
        <taxon>Pseudomonadota</taxon>
        <taxon>Betaproteobacteria</taxon>
        <taxon>Burkholderiales</taxon>
        <taxon>Sphaerotilaceae</taxon>
        <taxon>Ideonella</taxon>
    </lineage>
</organism>
<feature type="domain" description="DUF5666" evidence="1">
    <location>
        <begin position="134"/>
        <end position="197"/>
    </location>
</feature>
<evidence type="ECO:0000313" key="3">
    <source>
        <dbReference type="Proteomes" id="UP001379945"/>
    </source>
</evidence>
<dbReference type="InterPro" id="IPR043724">
    <property type="entry name" value="DUF5666"/>
</dbReference>
<name>A0ABU9C038_9BURK</name>
<comment type="caution">
    <text evidence="2">The sequence shown here is derived from an EMBL/GenBank/DDBJ whole genome shotgun (WGS) entry which is preliminary data.</text>
</comment>
<dbReference type="Pfam" id="PF18914">
    <property type="entry name" value="DUF5666"/>
    <property type="match status" value="3"/>
</dbReference>
<gene>
    <name evidence="2" type="ORF">AACH00_02465</name>
</gene>
<proteinExistence type="predicted"/>
<sequence>MFNSTTLRARTALNSRFGPSLRWAGAGVCLCALAVLVACGGGGGADATTAGSNTGGNATASAYTSGAISGFGSIIVNGVRFDDSSADVLDDDGVRHGRDELKLGTQVEIESGSLNRTTQRASASIIRFGSALLGPVEAINAASNQLTVLGQTVEVATTTVFSDGLSGGLSAITTGMVLEVHARLDTARAVYVATRIEAETSATAYQVRGTVASLDTTAKTFRIGTAVINYASVATVPTGLANGSNVRASLQTTAVNGQWVATTLKSAERKVGNHSESEVHGLITAFTSATAFSVDGLAVDATNASFPDGQTGVVLGARVEVEGPVVNGVLVATKVSVEDESHDGRGEDYELHGAISGLDTTAKTFTLRTLKVSYASVTLWRGITEAQLANGATVEVKGSLSADRSTLTASRISRED</sequence>
<feature type="domain" description="DUF5666" evidence="1">
    <location>
        <begin position="280"/>
        <end position="335"/>
    </location>
</feature>
<dbReference type="EMBL" id="JBBUTI010000001">
    <property type="protein sequence ID" value="MEK8045208.1"/>
    <property type="molecule type" value="Genomic_DNA"/>
</dbReference>
<dbReference type="Proteomes" id="UP001379945">
    <property type="component" value="Unassembled WGS sequence"/>
</dbReference>
<reference evidence="2 3" key="1">
    <citation type="submission" date="2024-04" db="EMBL/GenBank/DDBJ databases">
        <title>Novel species of the genus Ideonella isolated from streams.</title>
        <authorList>
            <person name="Lu H."/>
        </authorList>
    </citation>
    <scope>NUCLEOTIDE SEQUENCE [LARGE SCALE GENOMIC DNA]</scope>
    <source>
        <strain evidence="2 3">LYT19W</strain>
    </source>
</reference>
<dbReference type="RefSeq" id="WP_341397352.1">
    <property type="nucleotide sequence ID" value="NZ_JBBUTI010000001.1"/>
</dbReference>
<evidence type="ECO:0000259" key="1">
    <source>
        <dbReference type="Pfam" id="PF18914"/>
    </source>
</evidence>